<protein>
    <submittedName>
        <fullName evidence="4">Chromosome segregation ATPase [Actinosynnema mirum DSM]</fullName>
    </submittedName>
</protein>
<proteinExistence type="predicted"/>
<dbReference type="STRING" id="39692.BST38_28135"/>
<dbReference type="SMART" id="SM00974">
    <property type="entry name" value="T5orf172"/>
    <property type="match status" value="1"/>
</dbReference>
<dbReference type="Pfam" id="PF10708">
    <property type="entry name" value="DUF2510"/>
    <property type="match status" value="1"/>
</dbReference>
<feature type="coiled-coil region" evidence="1">
    <location>
        <begin position="288"/>
        <end position="369"/>
    </location>
</feature>
<dbReference type="EMBL" id="UEGS01000001">
    <property type="protein sequence ID" value="SRX82879.1"/>
    <property type="molecule type" value="Genomic_DNA"/>
</dbReference>
<evidence type="ECO:0000256" key="1">
    <source>
        <dbReference type="SAM" id="Coils"/>
    </source>
</evidence>
<dbReference type="AlphaFoldDB" id="A0A375YPA4"/>
<feature type="region of interest" description="Disordered" evidence="2">
    <location>
        <begin position="1"/>
        <end position="70"/>
    </location>
</feature>
<dbReference type="InterPro" id="IPR018306">
    <property type="entry name" value="Phage_T5_Orf172_DNA-bd"/>
</dbReference>
<reference evidence="4 5" key="1">
    <citation type="submission" date="2018-05" db="EMBL/GenBank/DDBJ databases">
        <authorList>
            <consortium name="IHU Genomes"/>
        </authorList>
    </citation>
    <scope>NUCLEOTIDE SEQUENCE [LARGE SCALE GENOMIC DNA]</scope>
    <source>
        <strain evidence="4 5">P7335</strain>
    </source>
</reference>
<accession>A0A375YPA4</accession>
<dbReference type="InterPro" id="IPR018929">
    <property type="entry name" value="DUF2510"/>
</dbReference>
<dbReference type="RefSeq" id="WP_181792058.1">
    <property type="nucleotide sequence ID" value="NZ_MVID01000045.1"/>
</dbReference>
<sequence>MAKGKSRALLGTEGRLDLTTPNGWYPDPQQPGVLRYWDGQRWTGHTSETGATPAAPASSPDSTSDDGGAIPFFGARKRAEELRQTNAQLRAQLEKLERVNAEQRAVIERVGALSLIEVEAETERLRVELAQLRTDKADIERRISDEQQQLVEVQGQRELQDVGLYEYHHPAESSVDLRTKLDRVRSKIKDAVREKLAIHAATGFHFNNSAAQGRKFVNEMSRIMLRAYNAEAENCVKTVKAGNLPTAEARIAKAKDQIEKQGRMIDLRVTDYYHQLRVRELELAAEFHIRVQEEKELERERKAELREQRKAEQELKAERERLERQLAKEQAHYSNVKAMLEANGDLDGIRRLEDKLADVQRAIDDVDYRAANIRAGFVYVISNVGSFGPNMVKIGLTRRLEPFDRVRELGDASVPFRFDVHTLFFADDAVTVETKLHQAFAARRVNKVNLRREFFYATPEEVLEVLKSTVGEVVQYTAHPEAEEYRLSQGAPDVTL</sequence>
<dbReference type="Proteomes" id="UP000252008">
    <property type="component" value="Unassembled WGS sequence"/>
</dbReference>
<dbReference type="InterPro" id="IPR025280">
    <property type="entry name" value="SNIPE"/>
</dbReference>
<evidence type="ECO:0000313" key="4">
    <source>
        <dbReference type="EMBL" id="SRX82879.1"/>
    </source>
</evidence>
<evidence type="ECO:0000313" key="5">
    <source>
        <dbReference type="Proteomes" id="UP000252008"/>
    </source>
</evidence>
<name>A0A375YPA4_MYCPF</name>
<evidence type="ECO:0000259" key="3">
    <source>
        <dbReference type="SMART" id="SM00974"/>
    </source>
</evidence>
<dbReference type="Pfam" id="PF13250">
    <property type="entry name" value="SNIPE"/>
    <property type="match status" value="1"/>
</dbReference>
<organism evidence="4 5">
    <name type="scientific">Mycolicibacterium parafortuitum</name>
    <name type="common">Mycobacterium parafortuitum</name>
    <dbReference type="NCBI Taxonomy" id="39692"/>
    <lineage>
        <taxon>Bacteria</taxon>
        <taxon>Bacillati</taxon>
        <taxon>Actinomycetota</taxon>
        <taxon>Actinomycetes</taxon>
        <taxon>Mycobacteriales</taxon>
        <taxon>Mycobacteriaceae</taxon>
        <taxon>Mycolicibacterium</taxon>
    </lineage>
</organism>
<feature type="coiled-coil region" evidence="1">
    <location>
        <begin position="79"/>
        <end position="156"/>
    </location>
</feature>
<feature type="compositionally biased region" description="Low complexity" evidence="2">
    <location>
        <begin position="49"/>
        <end position="69"/>
    </location>
</feature>
<keyword evidence="1" id="KW-0175">Coiled coil</keyword>
<dbReference type="Pfam" id="PF13455">
    <property type="entry name" value="MUG113"/>
    <property type="match status" value="1"/>
</dbReference>
<feature type="domain" description="Bacteriophage T5 Orf172 DNA-binding" evidence="3">
    <location>
        <begin position="386"/>
        <end position="469"/>
    </location>
</feature>
<evidence type="ECO:0000256" key="2">
    <source>
        <dbReference type="SAM" id="MobiDB-lite"/>
    </source>
</evidence>
<gene>
    <name evidence="4" type="ORF">MPP7335_04646</name>
</gene>
<keyword evidence="5" id="KW-1185">Reference proteome</keyword>